<dbReference type="EMBL" id="ASRX01000016">
    <property type="protein sequence ID" value="EYF06390.1"/>
    <property type="molecule type" value="Genomic_DNA"/>
</dbReference>
<evidence type="ECO:0000313" key="2">
    <source>
        <dbReference type="Proteomes" id="UP000019678"/>
    </source>
</evidence>
<gene>
    <name evidence="1" type="ORF">CAP_1920</name>
</gene>
<name>A0A017TC55_9BACT</name>
<comment type="caution">
    <text evidence="1">The sequence shown here is derived from an EMBL/GenBank/DDBJ whole genome shotgun (WGS) entry which is preliminary data.</text>
</comment>
<protein>
    <recommendedName>
        <fullName evidence="3">Lipoprotein</fullName>
    </recommendedName>
</protein>
<keyword evidence="2" id="KW-1185">Reference proteome</keyword>
<dbReference type="RefSeq" id="WP_044239973.1">
    <property type="nucleotide sequence ID" value="NZ_ASRX01000016.1"/>
</dbReference>
<evidence type="ECO:0000313" key="1">
    <source>
        <dbReference type="EMBL" id="EYF06390.1"/>
    </source>
</evidence>
<dbReference type="OrthoDB" id="5511707at2"/>
<sequence length="207" mass="22368">MPSRLPRLRRSLVLVVFVMLAALLTGCGPQWQVVRQAAPNPLANQRTFAVLPINFAGLTVGEMAEADYLARKDPEQRESFEADKRAVNEEFTTALVEGASDGGINVVLAKGPGSAPFEIRPMITFIEPGFYVGLVSKPSEVRMTLLITMPDGRIIDEILMVHGTDSARSGFSIGGISLNPSSGGRLRKDGEKLGEIVAEYLRERVGG</sequence>
<dbReference type="PROSITE" id="PS51257">
    <property type="entry name" value="PROKAR_LIPOPROTEIN"/>
    <property type="match status" value="1"/>
</dbReference>
<evidence type="ECO:0008006" key="3">
    <source>
        <dbReference type="Google" id="ProtNLM"/>
    </source>
</evidence>
<dbReference type="AlphaFoldDB" id="A0A017TC55"/>
<reference evidence="1 2" key="1">
    <citation type="submission" date="2013-05" db="EMBL/GenBank/DDBJ databases">
        <title>Genome assembly of Chondromyces apiculatus DSM 436.</title>
        <authorList>
            <person name="Sharma G."/>
            <person name="Khatri I."/>
            <person name="Kaur C."/>
            <person name="Mayilraj S."/>
            <person name="Subramanian S."/>
        </authorList>
    </citation>
    <scope>NUCLEOTIDE SEQUENCE [LARGE SCALE GENOMIC DNA]</scope>
    <source>
        <strain evidence="1 2">DSM 436</strain>
    </source>
</reference>
<proteinExistence type="predicted"/>
<dbReference type="Proteomes" id="UP000019678">
    <property type="component" value="Unassembled WGS sequence"/>
</dbReference>
<dbReference type="STRING" id="1192034.CAP_1920"/>
<accession>A0A017TC55</accession>
<organism evidence="1 2">
    <name type="scientific">Chondromyces apiculatus DSM 436</name>
    <dbReference type="NCBI Taxonomy" id="1192034"/>
    <lineage>
        <taxon>Bacteria</taxon>
        <taxon>Pseudomonadati</taxon>
        <taxon>Myxococcota</taxon>
        <taxon>Polyangia</taxon>
        <taxon>Polyangiales</taxon>
        <taxon>Polyangiaceae</taxon>
        <taxon>Chondromyces</taxon>
    </lineage>
</organism>